<evidence type="ECO:0000313" key="2">
    <source>
        <dbReference type="EMBL" id="PIS07434.1"/>
    </source>
</evidence>
<evidence type="ECO:0000313" key="3">
    <source>
        <dbReference type="Proteomes" id="UP000231382"/>
    </source>
</evidence>
<dbReference type="InterPro" id="IPR029058">
    <property type="entry name" value="AB_hydrolase_fold"/>
</dbReference>
<comment type="caution">
    <text evidence="2">The sequence shown here is derived from an EMBL/GenBank/DDBJ whole genome shotgun (WGS) entry which is preliminary data.</text>
</comment>
<dbReference type="Gene3D" id="3.40.50.1820">
    <property type="entry name" value="alpha/beta hydrolase"/>
    <property type="match status" value="1"/>
</dbReference>
<gene>
    <name evidence="2" type="ORF">COT78_03585</name>
</gene>
<dbReference type="SUPFAM" id="SSF53474">
    <property type="entry name" value="alpha/beta-Hydrolases"/>
    <property type="match status" value="1"/>
</dbReference>
<dbReference type="InterPro" id="IPR022742">
    <property type="entry name" value="Hydrolase_4"/>
</dbReference>
<sequence>MIYDISKIVGDSGEVQNYFVTDKDGFKISLTFAIPYKPTDKVVIVMPGTGANKEDSSKNLMALGFIKNKIAVLVFDAYGHGQSEGKLSDLTTTKIVSGLEAVLEHLKSKGFKKIGLCASSWPALGAAIVAGKNPGIINLLVLQTMIFDNKDYAIMTHGENGLSLWKSQGYLFFDSTSYGKTKMGYGLYADSLQYNNRKYFERIRSKTLAIVTGKDQYLYPAKLREVYHLIPECEIAEFPEKDHLFHLKPESKPKLFEMISRFIISNLK</sequence>
<accession>A0A2H0W601</accession>
<dbReference type="AlphaFoldDB" id="A0A2H0W601"/>
<dbReference type="Pfam" id="PF12146">
    <property type="entry name" value="Hydrolase_4"/>
    <property type="match status" value="1"/>
</dbReference>
<name>A0A2H0W601_9BACT</name>
<protein>
    <recommendedName>
        <fullName evidence="1">Serine aminopeptidase S33 domain-containing protein</fullName>
    </recommendedName>
</protein>
<organism evidence="2 3">
    <name type="scientific">Candidatus Berkelbacteria bacterium CG10_big_fil_rev_8_21_14_0_10_43_13</name>
    <dbReference type="NCBI Taxonomy" id="1974514"/>
    <lineage>
        <taxon>Bacteria</taxon>
        <taxon>Candidatus Berkelbacteria</taxon>
    </lineage>
</organism>
<reference evidence="3" key="1">
    <citation type="submission" date="2017-09" db="EMBL/GenBank/DDBJ databases">
        <title>Depth-based differentiation of microbial function through sediment-hosted aquifers and enrichment of novel symbionts in the deep terrestrial subsurface.</title>
        <authorList>
            <person name="Probst A.J."/>
            <person name="Ladd B."/>
            <person name="Jarett J.K."/>
            <person name="Geller-Mcgrath D.E."/>
            <person name="Sieber C.M.K."/>
            <person name="Emerson J.B."/>
            <person name="Anantharaman K."/>
            <person name="Thomas B.C."/>
            <person name="Malmstrom R."/>
            <person name="Stieglmeier M."/>
            <person name="Klingl A."/>
            <person name="Woyke T."/>
            <person name="Ryan C.M."/>
            <person name="Banfield J.F."/>
        </authorList>
    </citation>
    <scope>NUCLEOTIDE SEQUENCE [LARGE SCALE GENOMIC DNA]</scope>
</reference>
<dbReference type="EMBL" id="PEZW01000024">
    <property type="protein sequence ID" value="PIS07434.1"/>
    <property type="molecule type" value="Genomic_DNA"/>
</dbReference>
<evidence type="ECO:0000259" key="1">
    <source>
        <dbReference type="Pfam" id="PF12146"/>
    </source>
</evidence>
<feature type="domain" description="Serine aminopeptidase S33" evidence="1">
    <location>
        <begin position="39"/>
        <end position="148"/>
    </location>
</feature>
<dbReference type="Proteomes" id="UP000231382">
    <property type="component" value="Unassembled WGS sequence"/>
</dbReference>
<proteinExistence type="predicted"/>